<evidence type="ECO:0000313" key="2">
    <source>
        <dbReference type="EMBL" id="CAD8116008.1"/>
    </source>
</evidence>
<keyword evidence="3" id="KW-1185">Reference proteome</keyword>
<gene>
    <name evidence="2" type="ORF">PSON_ATCC_30995.1.T1090222</name>
</gene>
<dbReference type="Proteomes" id="UP000692954">
    <property type="component" value="Unassembled WGS sequence"/>
</dbReference>
<evidence type="ECO:0008006" key="4">
    <source>
        <dbReference type="Google" id="ProtNLM"/>
    </source>
</evidence>
<name>A0A8S1QJ12_9CILI</name>
<reference evidence="2" key="1">
    <citation type="submission" date="2021-01" db="EMBL/GenBank/DDBJ databases">
        <authorList>
            <consortium name="Genoscope - CEA"/>
            <person name="William W."/>
        </authorList>
    </citation>
    <scope>NUCLEOTIDE SEQUENCE</scope>
</reference>
<organism evidence="2 3">
    <name type="scientific">Paramecium sonneborni</name>
    <dbReference type="NCBI Taxonomy" id="65129"/>
    <lineage>
        <taxon>Eukaryota</taxon>
        <taxon>Sar</taxon>
        <taxon>Alveolata</taxon>
        <taxon>Ciliophora</taxon>
        <taxon>Intramacronucleata</taxon>
        <taxon>Oligohymenophorea</taxon>
        <taxon>Peniculida</taxon>
        <taxon>Parameciidae</taxon>
        <taxon>Paramecium</taxon>
    </lineage>
</organism>
<keyword evidence="1" id="KW-1133">Transmembrane helix</keyword>
<sequence length="414" mass="48838">METLKIFIGKFKIHFLIKIFAMLCIPSFIMIYLIFFPITLPLKTAYNLPLQGLNYSLQSAYQYIFDEPLFILIKAIQEIMLPFCPIVKIVRFIHANLYYLSNLKLIKVLIKLLTPYWQFIINIIKQNIFWKVGVYFYINYIIPLQVRMEIDNFIINVEEKIVNIPIYDQLFIIFQHSIMNESNKMIQSQKSDQELNKQRIQLNQNAITQFWKIKSLKEKVILELECENAAGLSYIAETYGPKKCLGVVSSEIQIQKNKNTYQQQTNLTFENLLPNDLGSIELINDVNIIIGIELKKKLDLKNVDFKRYLETAINLLIEEGYLIISDLDSQQNIYQIENNLNIDGLRLIDKHDLTLELCSAIKFQIAYIQQQTKDYGEWILNCVGKKLKHYKQTQKQLEDRELLYMVYILKKQNV</sequence>
<evidence type="ECO:0000256" key="1">
    <source>
        <dbReference type="SAM" id="Phobius"/>
    </source>
</evidence>
<keyword evidence="1" id="KW-0812">Transmembrane</keyword>
<keyword evidence="1" id="KW-0472">Membrane</keyword>
<proteinExistence type="predicted"/>
<dbReference type="AlphaFoldDB" id="A0A8S1QJ12"/>
<accession>A0A8S1QJ12</accession>
<evidence type="ECO:0000313" key="3">
    <source>
        <dbReference type="Proteomes" id="UP000692954"/>
    </source>
</evidence>
<protein>
    <recommendedName>
        <fullName evidence="4">Transmembrane protein</fullName>
    </recommendedName>
</protein>
<dbReference type="OrthoDB" id="304827at2759"/>
<comment type="caution">
    <text evidence="2">The sequence shown here is derived from an EMBL/GenBank/DDBJ whole genome shotgun (WGS) entry which is preliminary data.</text>
</comment>
<feature type="transmembrane region" description="Helical" evidence="1">
    <location>
        <begin position="15"/>
        <end position="35"/>
    </location>
</feature>
<dbReference type="EMBL" id="CAJJDN010000109">
    <property type="protein sequence ID" value="CAD8116008.1"/>
    <property type="molecule type" value="Genomic_DNA"/>
</dbReference>